<evidence type="ECO:0000256" key="4">
    <source>
        <dbReference type="ARBA" id="ARBA00022989"/>
    </source>
</evidence>
<feature type="transmembrane region" description="Helical" evidence="6">
    <location>
        <begin position="162"/>
        <end position="189"/>
    </location>
</feature>
<dbReference type="AlphaFoldDB" id="A0A3A5H2D7"/>
<evidence type="ECO:0000313" key="7">
    <source>
        <dbReference type="EMBL" id="RJS44966.1"/>
    </source>
</evidence>
<protein>
    <submittedName>
        <fullName evidence="7">UPF0104 family protein</fullName>
    </submittedName>
</protein>
<comment type="subcellular location">
    <subcellularLocation>
        <location evidence="1">Cell membrane</location>
        <topology evidence="1">Multi-pass membrane protein</topology>
    </subcellularLocation>
</comment>
<dbReference type="Proteomes" id="UP000276542">
    <property type="component" value="Unassembled WGS sequence"/>
</dbReference>
<keyword evidence="5 6" id="KW-0472">Membrane</keyword>
<name>A0A3A5H2D7_9ACTN</name>
<reference evidence="8" key="1">
    <citation type="submission" date="2018-09" db="EMBL/GenBank/DDBJ databases">
        <authorList>
            <person name="Zhu H."/>
        </authorList>
    </citation>
    <scope>NUCLEOTIDE SEQUENCE [LARGE SCALE GENOMIC DNA]</scope>
    <source>
        <strain evidence="8">K1W22B-1</strain>
    </source>
</reference>
<keyword evidence="3 6" id="KW-0812">Transmembrane</keyword>
<feature type="transmembrane region" description="Helical" evidence="6">
    <location>
        <begin position="20"/>
        <end position="40"/>
    </location>
</feature>
<keyword evidence="2" id="KW-1003">Cell membrane</keyword>
<keyword evidence="4 6" id="KW-1133">Transmembrane helix</keyword>
<keyword evidence="8" id="KW-1185">Reference proteome</keyword>
<evidence type="ECO:0000256" key="3">
    <source>
        <dbReference type="ARBA" id="ARBA00022692"/>
    </source>
</evidence>
<evidence type="ECO:0000256" key="6">
    <source>
        <dbReference type="SAM" id="Phobius"/>
    </source>
</evidence>
<evidence type="ECO:0000256" key="2">
    <source>
        <dbReference type="ARBA" id="ARBA00022475"/>
    </source>
</evidence>
<dbReference type="EMBL" id="QYRP01000002">
    <property type="protein sequence ID" value="RJS44966.1"/>
    <property type="molecule type" value="Genomic_DNA"/>
</dbReference>
<organism evidence="7 8">
    <name type="scientific">Nocardioides cavernaquae</name>
    <dbReference type="NCBI Taxonomy" id="2321396"/>
    <lineage>
        <taxon>Bacteria</taxon>
        <taxon>Bacillati</taxon>
        <taxon>Actinomycetota</taxon>
        <taxon>Actinomycetes</taxon>
        <taxon>Propionibacteriales</taxon>
        <taxon>Nocardioidaceae</taxon>
        <taxon>Nocardioides</taxon>
    </lineage>
</organism>
<dbReference type="RefSeq" id="WP_120058871.1">
    <property type="nucleotide sequence ID" value="NZ_QYRP01000002.1"/>
</dbReference>
<feature type="transmembrane region" description="Helical" evidence="6">
    <location>
        <begin position="283"/>
        <end position="308"/>
    </location>
</feature>
<dbReference type="Pfam" id="PF03706">
    <property type="entry name" value="LPG_synthase_TM"/>
    <property type="match status" value="1"/>
</dbReference>
<dbReference type="InterPro" id="IPR022791">
    <property type="entry name" value="L-PG_synthase/AglD"/>
</dbReference>
<evidence type="ECO:0000256" key="5">
    <source>
        <dbReference type="ARBA" id="ARBA00023136"/>
    </source>
</evidence>
<feature type="transmembrane region" description="Helical" evidence="6">
    <location>
        <begin position="243"/>
        <end position="263"/>
    </location>
</feature>
<feature type="transmembrane region" description="Helical" evidence="6">
    <location>
        <begin position="133"/>
        <end position="155"/>
    </location>
</feature>
<dbReference type="OrthoDB" id="6057470at2"/>
<dbReference type="GO" id="GO:0005886">
    <property type="term" value="C:plasma membrane"/>
    <property type="evidence" value="ECO:0007669"/>
    <property type="project" value="UniProtKB-SubCell"/>
</dbReference>
<proteinExistence type="predicted"/>
<comment type="caution">
    <text evidence="7">The sequence shown here is derived from an EMBL/GenBank/DDBJ whole genome shotgun (WGS) entry which is preliminary data.</text>
</comment>
<evidence type="ECO:0000313" key="8">
    <source>
        <dbReference type="Proteomes" id="UP000276542"/>
    </source>
</evidence>
<feature type="transmembrane region" description="Helical" evidence="6">
    <location>
        <begin position="209"/>
        <end position="231"/>
    </location>
</feature>
<sequence>MRGREPSASAEAGSPSRVRAVLGAVIMAAVVAGAVLALVRQRDELSASIAEIGLVPVAASLALGVLGIAFTFFEWRATLAGLGVRIPLRTGARVYFLSQLGKYLPGSVWPIVLQMEAGRRFGATRRTMLAANLLALLIGVTVGLLLACALLPFAAPGTLGQLWWTALAVPFLLLLIAPPVIPFLLRLLPGQLGSGTLDQPLPLGSTVRAALWGAGSFVCLGAHVAVLVGALTGWDSHTLPLSVGAISLAICVGVLAIPVPAGVGVRDGVLVLVLASVLDGTDLLLVAVASRVVLLVVDLLLAGFGSFLPRNPPAPRHPA</sequence>
<gene>
    <name evidence="7" type="ORF">D4739_01040</name>
</gene>
<feature type="transmembrane region" description="Helical" evidence="6">
    <location>
        <begin position="52"/>
        <end position="73"/>
    </location>
</feature>
<accession>A0A3A5H2D7</accession>
<evidence type="ECO:0000256" key="1">
    <source>
        <dbReference type="ARBA" id="ARBA00004651"/>
    </source>
</evidence>